<dbReference type="InterPro" id="IPR041424">
    <property type="entry name" value="CinA_KH"/>
</dbReference>
<dbReference type="Gene3D" id="3.90.950.20">
    <property type="entry name" value="CinA-like"/>
    <property type="match status" value="1"/>
</dbReference>
<name>A0A383D036_9ZZZZ</name>
<sequence>NSKILIAMPGPPLELHQMWNTEVEPTLSKSLHGEITLTRTFKTYGLGEIALNNTIRQLSDNPSITLGIYAQNDGVHLRLRASGKNKREASTVLKPVSSEIMALLAENIWGVDDQSLQGEVGKILRTLGLTLSTMESITGGLLAHTITQTPGSSAYFKGGIIAYTNDLKIASGVPENTIAAYGAVSQATASAMARAVAIRTGSDLGIGITGVAGPDMLEGKPVGTVHIGIATKDSVETI</sequence>
<feature type="non-terminal residue" evidence="3">
    <location>
        <position position="1"/>
    </location>
</feature>
<dbReference type="InterPro" id="IPR036653">
    <property type="entry name" value="CinA-like_C"/>
</dbReference>
<dbReference type="PANTHER" id="PTHR13939:SF0">
    <property type="entry name" value="NMN AMIDOHYDROLASE-LIKE PROTEIN YFAY"/>
    <property type="match status" value="1"/>
</dbReference>
<evidence type="ECO:0000259" key="1">
    <source>
        <dbReference type="Pfam" id="PF02464"/>
    </source>
</evidence>
<protein>
    <recommendedName>
        <fullName evidence="4">CinA C-terminal domain-containing protein</fullName>
    </recommendedName>
</protein>
<dbReference type="InterPro" id="IPR008136">
    <property type="entry name" value="CinA_C"/>
</dbReference>
<evidence type="ECO:0008006" key="4">
    <source>
        <dbReference type="Google" id="ProtNLM"/>
    </source>
</evidence>
<accession>A0A383D036</accession>
<gene>
    <name evidence="3" type="ORF">METZ01_LOCUS490645</name>
</gene>
<feature type="non-terminal residue" evidence="3">
    <location>
        <position position="238"/>
    </location>
</feature>
<evidence type="ECO:0000259" key="2">
    <source>
        <dbReference type="Pfam" id="PF18146"/>
    </source>
</evidence>
<evidence type="ECO:0000313" key="3">
    <source>
        <dbReference type="EMBL" id="SVE37791.1"/>
    </source>
</evidence>
<organism evidence="3">
    <name type="scientific">marine metagenome</name>
    <dbReference type="NCBI Taxonomy" id="408172"/>
    <lineage>
        <taxon>unclassified sequences</taxon>
        <taxon>metagenomes</taxon>
        <taxon>ecological metagenomes</taxon>
    </lineage>
</organism>
<dbReference type="Pfam" id="PF02464">
    <property type="entry name" value="CinA"/>
    <property type="match status" value="1"/>
</dbReference>
<dbReference type="NCBIfam" id="TIGR00199">
    <property type="entry name" value="PncC_domain"/>
    <property type="match status" value="1"/>
</dbReference>
<dbReference type="SUPFAM" id="SSF142433">
    <property type="entry name" value="CinA-like"/>
    <property type="match status" value="1"/>
</dbReference>
<dbReference type="InterPro" id="IPR050101">
    <property type="entry name" value="CinA"/>
</dbReference>
<dbReference type="EMBL" id="UINC01213148">
    <property type="protein sequence ID" value="SVE37791.1"/>
    <property type="molecule type" value="Genomic_DNA"/>
</dbReference>
<feature type="domain" description="CinA KH" evidence="2">
    <location>
        <begin position="38"/>
        <end position="110"/>
    </location>
</feature>
<dbReference type="AlphaFoldDB" id="A0A383D036"/>
<proteinExistence type="predicted"/>
<reference evidence="3" key="1">
    <citation type="submission" date="2018-05" db="EMBL/GenBank/DDBJ databases">
        <authorList>
            <person name="Lanie J.A."/>
            <person name="Ng W.-L."/>
            <person name="Kazmierczak K.M."/>
            <person name="Andrzejewski T.M."/>
            <person name="Davidsen T.M."/>
            <person name="Wayne K.J."/>
            <person name="Tettelin H."/>
            <person name="Glass J.I."/>
            <person name="Rusch D."/>
            <person name="Podicherti R."/>
            <person name="Tsui H.-C.T."/>
            <person name="Winkler M.E."/>
        </authorList>
    </citation>
    <scope>NUCLEOTIDE SEQUENCE</scope>
</reference>
<dbReference type="Gene3D" id="3.30.70.2860">
    <property type="match status" value="1"/>
</dbReference>
<feature type="domain" description="CinA C-terminal" evidence="1">
    <location>
        <begin position="114"/>
        <end position="237"/>
    </location>
</feature>
<dbReference type="PANTHER" id="PTHR13939">
    <property type="entry name" value="NICOTINAMIDE-NUCLEOTIDE AMIDOHYDROLASE PNCC"/>
    <property type="match status" value="1"/>
</dbReference>
<dbReference type="Pfam" id="PF18146">
    <property type="entry name" value="CinA_KH"/>
    <property type="match status" value="1"/>
</dbReference>